<evidence type="ECO:0000313" key="5">
    <source>
        <dbReference type="EMBL" id="SUZ84747.1"/>
    </source>
</evidence>
<dbReference type="InterPro" id="IPR045886">
    <property type="entry name" value="ThiF/MoeB/HesA"/>
</dbReference>
<dbReference type="GO" id="GO:0016779">
    <property type="term" value="F:nucleotidyltransferase activity"/>
    <property type="evidence" value="ECO:0007669"/>
    <property type="project" value="TreeGrafter"/>
</dbReference>
<dbReference type="FunFam" id="3.40.50.720:FF:000033">
    <property type="entry name" value="Adenylyltransferase and sulfurtransferase MOCS3"/>
    <property type="match status" value="1"/>
</dbReference>
<dbReference type="InterPro" id="IPR000594">
    <property type="entry name" value="ThiF_NAD_FAD-bd"/>
</dbReference>
<dbReference type="InterPro" id="IPR035985">
    <property type="entry name" value="Ubiquitin-activating_enz"/>
</dbReference>
<dbReference type="EMBL" id="UINC01001605">
    <property type="protein sequence ID" value="SUZ84747.1"/>
    <property type="molecule type" value="Genomic_DNA"/>
</dbReference>
<dbReference type="SMART" id="SM00450">
    <property type="entry name" value="RHOD"/>
    <property type="match status" value="1"/>
</dbReference>
<dbReference type="CDD" id="cd00757">
    <property type="entry name" value="ThiF_MoeB_HesA_family"/>
    <property type="match status" value="1"/>
</dbReference>
<dbReference type="GO" id="GO:0005829">
    <property type="term" value="C:cytosol"/>
    <property type="evidence" value="ECO:0007669"/>
    <property type="project" value="TreeGrafter"/>
</dbReference>
<proteinExistence type="predicted"/>
<name>A0A381R4J3_9ZZZZ</name>
<keyword evidence="2" id="KW-0547">Nucleotide-binding</keyword>
<organism evidence="5">
    <name type="scientific">marine metagenome</name>
    <dbReference type="NCBI Taxonomy" id="408172"/>
    <lineage>
        <taxon>unclassified sequences</taxon>
        <taxon>metagenomes</taxon>
        <taxon>ecological metagenomes</taxon>
    </lineage>
</organism>
<dbReference type="Gene3D" id="3.40.250.10">
    <property type="entry name" value="Rhodanese-like domain"/>
    <property type="match status" value="1"/>
</dbReference>
<dbReference type="NCBIfam" id="NF004281">
    <property type="entry name" value="PRK05690.1"/>
    <property type="match status" value="1"/>
</dbReference>
<dbReference type="GO" id="GO:0004792">
    <property type="term" value="F:thiosulfate-cyanide sulfurtransferase activity"/>
    <property type="evidence" value="ECO:0007669"/>
    <property type="project" value="TreeGrafter"/>
</dbReference>
<dbReference type="PROSITE" id="PS50206">
    <property type="entry name" value="RHODANESE_3"/>
    <property type="match status" value="1"/>
</dbReference>
<dbReference type="AlphaFoldDB" id="A0A381R4J3"/>
<protein>
    <recommendedName>
        <fullName evidence="4">Rhodanese domain-containing protein</fullName>
    </recommendedName>
</protein>
<dbReference type="Pfam" id="PF00899">
    <property type="entry name" value="ThiF"/>
    <property type="match status" value="1"/>
</dbReference>
<dbReference type="InterPro" id="IPR001763">
    <property type="entry name" value="Rhodanese-like_dom"/>
</dbReference>
<dbReference type="CDD" id="cd00158">
    <property type="entry name" value="RHOD"/>
    <property type="match status" value="1"/>
</dbReference>
<reference evidence="5" key="1">
    <citation type="submission" date="2018-05" db="EMBL/GenBank/DDBJ databases">
        <authorList>
            <person name="Lanie J.A."/>
            <person name="Ng W.-L."/>
            <person name="Kazmierczak K.M."/>
            <person name="Andrzejewski T.M."/>
            <person name="Davidsen T.M."/>
            <person name="Wayne K.J."/>
            <person name="Tettelin H."/>
            <person name="Glass J.I."/>
            <person name="Rusch D."/>
            <person name="Podicherti R."/>
            <person name="Tsui H.-C.T."/>
            <person name="Winkler M.E."/>
        </authorList>
    </citation>
    <scope>NUCLEOTIDE SEQUENCE</scope>
</reference>
<evidence type="ECO:0000256" key="1">
    <source>
        <dbReference type="ARBA" id="ARBA00022679"/>
    </source>
</evidence>
<dbReference type="GO" id="GO:0008641">
    <property type="term" value="F:ubiquitin-like modifier activating enzyme activity"/>
    <property type="evidence" value="ECO:0007669"/>
    <property type="project" value="InterPro"/>
</dbReference>
<dbReference type="PANTHER" id="PTHR10953:SF102">
    <property type="entry name" value="ADENYLYLTRANSFERASE AND SULFURTRANSFERASE MOCS3"/>
    <property type="match status" value="1"/>
</dbReference>
<keyword evidence="1" id="KW-0808">Transferase</keyword>
<dbReference type="Pfam" id="PF00581">
    <property type="entry name" value="Rhodanese"/>
    <property type="match status" value="1"/>
</dbReference>
<dbReference type="PANTHER" id="PTHR10953">
    <property type="entry name" value="UBIQUITIN-ACTIVATING ENZYME E1"/>
    <property type="match status" value="1"/>
</dbReference>
<gene>
    <name evidence="5" type="ORF">METZ01_LOCUS37601</name>
</gene>
<evidence type="ECO:0000259" key="4">
    <source>
        <dbReference type="PROSITE" id="PS50206"/>
    </source>
</evidence>
<dbReference type="SUPFAM" id="SSF69572">
    <property type="entry name" value="Activating enzymes of the ubiquitin-like proteins"/>
    <property type="match status" value="1"/>
</dbReference>
<evidence type="ECO:0000256" key="3">
    <source>
        <dbReference type="ARBA" id="ARBA00022840"/>
    </source>
</evidence>
<evidence type="ECO:0000256" key="2">
    <source>
        <dbReference type="ARBA" id="ARBA00022741"/>
    </source>
</evidence>
<dbReference type="Gene3D" id="3.40.50.720">
    <property type="entry name" value="NAD(P)-binding Rossmann-like Domain"/>
    <property type="match status" value="1"/>
</dbReference>
<dbReference type="GO" id="GO:0008146">
    <property type="term" value="F:sulfotransferase activity"/>
    <property type="evidence" value="ECO:0007669"/>
    <property type="project" value="TreeGrafter"/>
</dbReference>
<sequence>MVERKKPELDSSELSRYARHLSLPEVGKEGQLRLKAARVLVVGAGGLGSPLALYLAAAGIGTLGLVDFDEVDATNLQRQILHGTKDVGRSKLDSAVEQLADVNPNVSVVTHHVRLDSGNALEILGSYDIVADGTDNFPTRYLVNDACVLLGKPNVYGSVFRWEGQASVFATDGGPCYRCLFREPPPPGLIPNCAEAGVLGVLPGIIGSIQALEVIKLVLGRGNTLSGRLLLFDSMEMNWREIAVTRNTSCPVCGDEPTQTGLIDYEDFCGLNAPAERKEQGMEDPIGEVGAVELTERLSSTEPPFLLDVRQPHEWEIVNLETDGAVLIPLAELQDRLDELPTDREIVVYCRTGARSHSAALMLADQGFSSVSNFVGGIHAWVDEIDPSLPKY</sequence>
<feature type="domain" description="Rhodanese" evidence="4">
    <location>
        <begin position="300"/>
        <end position="390"/>
    </location>
</feature>
<accession>A0A381R4J3</accession>
<dbReference type="GO" id="GO:0005524">
    <property type="term" value="F:ATP binding"/>
    <property type="evidence" value="ECO:0007669"/>
    <property type="project" value="UniProtKB-KW"/>
</dbReference>
<keyword evidence="3" id="KW-0067">ATP-binding</keyword>
<dbReference type="InterPro" id="IPR036873">
    <property type="entry name" value="Rhodanese-like_dom_sf"/>
</dbReference>